<dbReference type="AlphaFoldDB" id="A0A645I6J6"/>
<name>A0A645I6J6_9ZZZZ</name>
<protein>
    <submittedName>
        <fullName evidence="1">Uncharacterized protein</fullName>
    </submittedName>
</protein>
<accession>A0A645I6J6</accession>
<comment type="caution">
    <text evidence="1">The sequence shown here is derived from an EMBL/GenBank/DDBJ whole genome shotgun (WGS) entry which is preliminary data.</text>
</comment>
<evidence type="ECO:0000313" key="1">
    <source>
        <dbReference type="EMBL" id="MPN43073.1"/>
    </source>
</evidence>
<reference evidence="1" key="1">
    <citation type="submission" date="2019-08" db="EMBL/GenBank/DDBJ databases">
        <authorList>
            <person name="Kucharzyk K."/>
            <person name="Murdoch R.W."/>
            <person name="Higgins S."/>
            <person name="Loffler F."/>
        </authorList>
    </citation>
    <scope>NUCLEOTIDE SEQUENCE</scope>
</reference>
<gene>
    <name evidence="1" type="ORF">SDC9_190632</name>
</gene>
<dbReference type="EMBL" id="VSSQ01101243">
    <property type="protein sequence ID" value="MPN43073.1"/>
    <property type="molecule type" value="Genomic_DNA"/>
</dbReference>
<proteinExistence type="predicted"/>
<organism evidence="1">
    <name type="scientific">bioreactor metagenome</name>
    <dbReference type="NCBI Taxonomy" id="1076179"/>
    <lineage>
        <taxon>unclassified sequences</taxon>
        <taxon>metagenomes</taxon>
        <taxon>ecological metagenomes</taxon>
    </lineage>
</organism>
<sequence length="111" mass="12511">MPQLYWGFEAKDSSGNIASYAYENNLNSWINLASKGNVELYAGLDMANAGSNIPDKNPTSEWLRYNDIIARQVTTGRATGKVGGYAYFRYEFFNKDVTQNEVNNLVQVIKK</sequence>